<evidence type="ECO:0000313" key="2">
    <source>
        <dbReference type="Proteomes" id="UP001205906"/>
    </source>
</evidence>
<organism evidence="1 2">
    <name type="scientific">Mesorhizobium liriopis</name>
    <dbReference type="NCBI Taxonomy" id="2953882"/>
    <lineage>
        <taxon>Bacteria</taxon>
        <taxon>Pseudomonadati</taxon>
        <taxon>Pseudomonadota</taxon>
        <taxon>Alphaproteobacteria</taxon>
        <taxon>Hyphomicrobiales</taxon>
        <taxon>Phyllobacteriaceae</taxon>
        <taxon>Mesorhizobium</taxon>
    </lineage>
</organism>
<accession>A0ABT1C7N1</accession>
<protein>
    <submittedName>
        <fullName evidence="1">Phage tail protein</fullName>
    </submittedName>
</protein>
<evidence type="ECO:0000313" key="1">
    <source>
        <dbReference type="EMBL" id="MCO6050831.1"/>
    </source>
</evidence>
<dbReference type="Proteomes" id="UP001205906">
    <property type="component" value="Unassembled WGS sequence"/>
</dbReference>
<keyword evidence="2" id="KW-1185">Reference proteome</keyword>
<dbReference type="Gene3D" id="1.20.5.340">
    <property type="match status" value="1"/>
</dbReference>
<reference evidence="1 2" key="1">
    <citation type="submission" date="2022-06" db="EMBL/GenBank/DDBJ databases">
        <title>Mesorhizobium sp. strain RP14 Genome sequencing and assembly.</title>
        <authorList>
            <person name="Kim I."/>
        </authorList>
    </citation>
    <scope>NUCLEOTIDE SEQUENCE [LARGE SCALE GENOMIC DNA]</scope>
    <source>
        <strain evidence="2">RP14(2022)</strain>
    </source>
</reference>
<dbReference type="EMBL" id="JAMXQS010000006">
    <property type="protein sequence ID" value="MCO6050831.1"/>
    <property type="molecule type" value="Genomic_DNA"/>
</dbReference>
<gene>
    <name evidence="1" type="ORF">NGM99_13690</name>
</gene>
<name>A0ABT1C7N1_9HYPH</name>
<sequence length="975" mass="105160">MAIFTAIGTAIAGALFAGSTLAATLIGGALAFGTKLALSYLNRPKKRSYSAVQGETQYGGDVPASTIYGVGKTQGHRLFYAKYGKGNRWNAEVFRLAHGWCDGLEPYIYFYGEKHDLIAQPVTGNEAASYRVDGFSGDIRIRFYDGRPGQGVDTILVNNTAGLSQKWKTTSVCAGLCYVVVERSWSEDRFSKGKPTFDFVLRGLREYDPRKDSTVAGGSGPQRRNDSATYVFTKNPGVHRFNYQLGLRGLISNRVIIGEGKSIGQLDLPTYVAAMNVCDLVKNGHATYECGIIVSSDDDHTEILKEFDDAMAGYALNRRGLSGVIPGAPQIPVLEITRDDLDAGRSQTVQKRKSAFDLYNYLSGQFTSIESQWQPESLKPIYVNADVAADGRARQTSNDFLQVTNPDIAQYLLNIRYRQNRKGGSATLPVSRRVGLAVQEGEWVTFDGKEWLVTNWQCDEEFRFTLTLAETSADIYSEAGIVPGPVIVPVLPGVSEYQSELENYQLSQAVIQSETGSRRPALRAIWNVISDPTIISVEFEHRPKDQAASVQVESIAADQTAITLTKGMVSVTDWEVRYRLRARPDRAIPWTAWQQIKTPSAKLGPDDVLMDALAIPPEIYAVAKANWQAVQDAWDEIERLNSLVSGQDAYNFRDKQQMRFEIKVQSDQLSASFLDVITVAIGGVDIPALANRTTALEAKVGNTNIASALSALDTRVTSAEQGLTSQASSLTAVEAKADQASGSGLMRLVASAGVGGVTTSLSFQARATTAAGWAEAGFFLQAMSDGTSRAVIQAAKTYFIDNSGNVAALFANGGAYFNTAYIQNLTAASITLNGITYDRLAPGAITSKDGITGSGSGVTSGNTWVNMATVTIFNPDTQPVLIDWTLTTVLQKSGGQGDATSGTRLLCVTTGEVLALNTYTAPSNTTGTVNDTKTGFILHSAAPQGNVQYAIQRVGSGNANTLSGSGVVRLAWWKR</sequence>
<proteinExistence type="predicted"/>
<comment type="caution">
    <text evidence="1">The sequence shown here is derived from an EMBL/GenBank/DDBJ whole genome shotgun (WGS) entry which is preliminary data.</text>
</comment>
<dbReference type="RefSeq" id="WP_252819788.1">
    <property type="nucleotide sequence ID" value="NZ_JAMXQS010000006.1"/>
</dbReference>